<comment type="caution">
    <text evidence="4">The sequence shown here is derived from an EMBL/GenBank/DDBJ whole genome shotgun (WGS) entry which is preliminary data.</text>
</comment>
<dbReference type="EMBL" id="JACRSY010000008">
    <property type="protein sequence ID" value="MBC8579136.1"/>
    <property type="molecule type" value="Genomic_DNA"/>
</dbReference>
<comment type="similarity">
    <text evidence="1">Belongs to the myoviridae tail sheath protein family.</text>
</comment>
<organism evidence="4 5">
    <name type="scientific">Zhenhengia yiwuensis</name>
    <dbReference type="NCBI Taxonomy" id="2763666"/>
    <lineage>
        <taxon>Bacteria</taxon>
        <taxon>Bacillati</taxon>
        <taxon>Bacillota</taxon>
        <taxon>Clostridia</taxon>
        <taxon>Lachnospirales</taxon>
        <taxon>Lachnospiraceae</taxon>
        <taxon>Zhenhengia</taxon>
    </lineage>
</organism>
<dbReference type="InterPro" id="IPR020287">
    <property type="entry name" value="Tail_sheath_C"/>
</dbReference>
<dbReference type="Pfam" id="PF04984">
    <property type="entry name" value="Phage_sheath_1"/>
    <property type="match status" value="1"/>
</dbReference>
<gene>
    <name evidence="4" type="ORF">H8718_06245</name>
</gene>
<reference evidence="4" key="1">
    <citation type="submission" date="2020-08" db="EMBL/GenBank/DDBJ databases">
        <title>Genome public.</title>
        <authorList>
            <person name="Liu C."/>
            <person name="Sun Q."/>
        </authorList>
    </citation>
    <scope>NUCLEOTIDE SEQUENCE</scope>
    <source>
        <strain evidence="4">NSJ-12</strain>
    </source>
</reference>
<evidence type="ECO:0000256" key="1">
    <source>
        <dbReference type="ARBA" id="ARBA00008005"/>
    </source>
</evidence>
<dbReference type="AlphaFoldDB" id="A0A926EGG3"/>
<accession>A0A926EGG3</accession>
<dbReference type="Pfam" id="PF17482">
    <property type="entry name" value="Phage_sheath_1C"/>
    <property type="match status" value="1"/>
</dbReference>
<dbReference type="InterPro" id="IPR035089">
    <property type="entry name" value="Phage_sheath_subtilisin"/>
</dbReference>
<evidence type="ECO:0000259" key="3">
    <source>
        <dbReference type="Pfam" id="PF17482"/>
    </source>
</evidence>
<keyword evidence="5" id="KW-1185">Reference proteome</keyword>
<protein>
    <submittedName>
        <fullName evidence="4">Phage tail sheath protein</fullName>
    </submittedName>
</protein>
<dbReference type="Gene3D" id="3.40.50.11790">
    <property type="match status" value="1"/>
</dbReference>
<evidence type="ECO:0000313" key="4">
    <source>
        <dbReference type="EMBL" id="MBC8579136.1"/>
    </source>
</evidence>
<feature type="domain" description="Tail sheath protein C-terminal" evidence="3">
    <location>
        <begin position="243"/>
        <end position="367"/>
    </location>
</feature>
<name>A0A926EGG3_9FIRM</name>
<feature type="domain" description="Tail sheath protein subtilisin-like" evidence="2">
    <location>
        <begin position="96"/>
        <end position="236"/>
    </location>
</feature>
<dbReference type="Proteomes" id="UP000655830">
    <property type="component" value="Unassembled WGS sequence"/>
</dbReference>
<evidence type="ECO:0000313" key="5">
    <source>
        <dbReference type="Proteomes" id="UP000655830"/>
    </source>
</evidence>
<dbReference type="RefSeq" id="WP_249332291.1">
    <property type="nucleotide sequence ID" value="NZ_JACRSY010000008.1"/>
</dbReference>
<evidence type="ECO:0000259" key="2">
    <source>
        <dbReference type="Pfam" id="PF04984"/>
    </source>
</evidence>
<dbReference type="Gene3D" id="3.30.1370.220">
    <property type="match status" value="1"/>
</dbReference>
<sequence length="367" mass="40756">MALPNIIINFKEKAVTAIKRGQRGVVALVMTHSREGATQSIYEYRGFGDVPAGTDTATEEAPFTKEQYLLIQLAFMGYVTPPKKLIVVMRGQEDVENYTNVQTALSTLAFDYLAFPEIEGKDVATVNTWFKGLDKKATIVLPNVVGGDSEKVVNFTTENIVTTLKDSAFTTAEYTARIAGLLAGTPLTISATYAPLAEVVDFTRLSKEDMDTAIDNGELVLYHDGTKAKIARGVNSFTTTIVDKGDSFKKIKLVDAMNMMYMDIKKTCEDSYIGKYPNSYDSKCILITAIQAYIDGLVYDNILDNSYENRVEIDVERQRIYLKSIGVDVEEMDDLAIKKANTRDQVFLVMNVKLLDALEDITLNVNI</sequence>
<proteinExistence type="inferred from homology"/>